<organism evidence="2 3">
    <name type="scientific">Imshaugia aleurites</name>
    <dbReference type="NCBI Taxonomy" id="172621"/>
    <lineage>
        <taxon>Eukaryota</taxon>
        <taxon>Fungi</taxon>
        <taxon>Dikarya</taxon>
        <taxon>Ascomycota</taxon>
        <taxon>Pezizomycotina</taxon>
        <taxon>Lecanoromycetes</taxon>
        <taxon>OSLEUM clade</taxon>
        <taxon>Lecanoromycetidae</taxon>
        <taxon>Lecanorales</taxon>
        <taxon>Lecanorineae</taxon>
        <taxon>Parmeliaceae</taxon>
        <taxon>Imshaugia</taxon>
    </lineage>
</organism>
<reference evidence="2" key="1">
    <citation type="submission" date="2021-03" db="EMBL/GenBank/DDBJ databases">
        <authorList>
            <person name="Tagirdzhanova G."/>
        </authorList>
    </citation>
    <scope>NUCLEOTIDE SEQUENCE</scope>
</reference>
<protein>
    <submittedName>
        <fullName evidence="2">Uncharacterized protein</fullName>
    </submittedName>
</protein>
<dbReference type="Proteomes" id="UP000664534">
    <property type="component" value="Unassembled WGS sequence"/>
</dbReference>
<feature type="region of interest" description="Disordered" evidence="1">
    <location>
        <begin position="88"/>
        <end position="133"/>
    </location>
</feature>
<dbReference type="OrthoDB" id="3945378at2759"/>
<dbReference type="AlphaFoldDB" id="A0A8H3IB48"/>
<evidence type="ECO:0000313" key="2">
    <source>
        <dbReference type="EMBL" id="CAF9921592.1"/>
    </source>
</evidence>
<name>A0A8H3IB48_9LECA</name>
<comment type="caution">
    <text evidence="2">The sequence shown here is derived from an EMBL/GenBank/DDBJ whole genome shotgun (WGS) entry which is preliminary data.</text>
</comment>
<sequence>MTVLIASGLLVEKRTPRLRRMHVESLQQLRSACNVAVASTVITATELTIKWNKIQGVHSLNSAGQTIPLLIGIAAILRIVYVRLSEGPDGRGASGPRDNEMYEGPFGPQPISITAIPAPRERPRHSPRRSTSAPIAVGVAAVVEGRQERRASRVVSGLE</sequence>
<evidence type="ECO:0000313" key="3">
    <source>
        <dbReference type="Proteomes" id="UP000664534"/>
    </source>
</evidence>
<proteinExistence type="predicted"/>
<keyword evidence="3" id="KW-1185">Reference proteome</keyword>
<gene>
    <name evidence="2" type="ORF">IMSHALPRED_005212</name>
</gene>
<dbReference type="EMBL" id="CAJPDT010000028">
    <property type="protein sequence ID" value="CAF9921592.1"/>
    <property type="molecule type" value="Genomic_DNA"/>
</dbReference>
<evidence type="ECO:0000256" key="1">
    <source>
        <dbReference type="SAM" id="MobiDB-lite"/>
    </source>
</evidence>
<accession>A0A8H3IB48</accession>